<keyword evidence="1" id="KW-0863">Zinc-finger</keyword>
<organism evidence="4">
    <name type="scientific">Tanacetum cinerariifolium</name>
    <name type="common">Dalmatian daisy</name>
    <name type="synonym">Chrysanthemum cinerariifolium</name>
    <dbReference type="NCBI Taxonomy" id="118510"/>
    <lineage>
        <taxon>Eukaryota</taxon>
        <taxon>Viridiplantae</taxon>
        <taxon>Streptophyta</taxon>
        <taxon>Embryophyta</taxon>
        <taxon>Tracheophyta</taxon>
        <taxon>Spermatophyta</taxon>
        <taxon>Magnoliopsida</taxon>
        <taxon>eudicotyledons</taxon>
        <taxon>Gunneridae</taxon>
        <taxon>Pentapetalae</taxon>
        <taxon>asterids</taxon>
        <taxon>campanulids</taxon>
        <taxon>Asterales</taxon>
        <taxon>Asteraceae</taxon>
        <taxon>Asteroideae</taxon>
        <taxon>Anthemideae</taxon>
        <taxon>Anthemidinae</taxon>
        <taxon>Tanacetum</taxon>
    </lineage>
</organism>
<dbReference type="Gene3D" id="4.10.60.10">
    <property type="entry name" value="Zinc finger, CCHC-type"/>
    <property type="match status" value="1"/>
</dbReference>
<dbReference type="InterPro" id="IPR036875">
    <property type="entry name" value="Znf_CCHC_sf"/>
</dbReference>
<dbReference type="Pfam" id="PF00098">
    <property type="entry name" value="zf-CCHC"/>
    <property type="match status" value="1"/>
</dbReference>
<gene>
    <name evidence="4" type="ORF">Tci_346184</name>
</gene>
<feature type="region of interest" description="Disordered" evidence="2">
    <location>
        <begin position="381"/>
        <end position="416"/>
    </location>
</feature>
<accession>A0A699HBA1</accession>
<dbReference type="AlphaFoldDB" id="A0A699HBA1"/>
<evidence type="ECO:0000256" key="2">
    <source>
        <dbReference type="SAM" id="MobiDB-lite"/>
    </source>
</evidence>
<evidence type="ECO:0000259" key="3">
    <source>
        <dbReference type="PROSITE" id="PS50158"/>
    </source>
</evidence>
<evidence type="ECO:0000313" key="4">
    <source>
        <dbReference type="EMBL" id="GEX74209.1"/>
    </source>
</evidence>
<dbReference type="PROSITE" id="PS50158">
    <property type="entry name" value="ZF_CCHC"/>
    <property type="match status" value="1"/>
</dbReference>
<dbReference type="EMBL" id="BKCJ010127146">
    <property type="protein sequence ID" value="GEX74209.1"/>
    <property type="molecule type" value="Genomic_DNA"/>
</dbReference>
<dbReference type="GO" id="GO:0008270">
    <property type="term" value="F:zinc ion binding"/>
    <property type="evidence" value="ECO:0007669"/>
    <property type="project" value="UniProtKB-KW"/>
</dbReference>
<keyword evidence="1" id="KW-0479">Metal-binding</keyword>
<protein>
    <submittedName>
        <fullName evidence="4">Ribonuclease H-like domain-containing protein</fullName>
    </submittedName>
</protein>
<name>A0A699HBA1_TANCI</name>
<sequence length="517" mass="58692">MSTAKLPIPNPNEFDLWKMRIEQYFLMTDYSLWEVILNGDSLAPTRVIDGSSSESLDQIHDRLQKLISQLEILKVSHSQEDINLNTNEPVSAAASVSIVSAKISISLLLNVDSLSNVVMYSFFASQSNSLQLENDDLKQIDADDLEEMDLKWQMAMLTVECYNCHRKGHFARECRSPKDSRRNDEEPTNYALMAFSSSCSSSDNEVVSCSKACTKAYATLQSHYDKLTADYRKYQFDVISYQTGLESVEARLLVYQQHESVCEEDIKLLKLEVQLRDNALVVFRQNLEKAEQERDDLKIKLEKPFVKHVETSIPISTSKRAIPKPIINCKRRNRKACFVCKSLDHLIKECDYHEKEMDQPTARNHAKRGTHKPVTMAVPKTSVTRPRQAKAVVTKPNSPPRRHINRSLSPKASTFPPKVTAVKAPMGNPQHALKDKGFIDSGCLRYMTWNMSYMSDFEELNGGYVAFGGKDCAQIAKISQKPDNINTISEVSNKSQINKQFSQNNHTLKLKISKIQV</sequence>
<dbReference type="SUPFAM" id="SSF57756">
    <property type="entry name" value="Retrovirus zinc finger-like domains"/>
    <property type="match status" value="1"/>
</dbReference>
<proteinExistence type="predicted"/>
<comment type="caution">
    <text evidence="4">The sequence shown here is derived from an EMBL/GenBank/DDBJ whole genome shotgun (WGS) entry which is preliminary data.</text>
</comment>
<dbReference type="SMART" id="SM00343">
    <property type="entry name" value="ZnF_C2HC"/>
    <property type="match status" value="2"/>
</dbReference>
<evidence type="ECO:0000256" key="1">
    <source>
        <dbReference type="PROSITE-ProRule" id="PRU00047"/>
    </source>
</evidence>
<reference evidence="4" key="1">
    <citation type="journal article" date="2019" name="Sci. Rep.">
        <title>Draft genome of Tanacetum cinerariifolium, the natural source of mosquito coil.</title>
        <authorList>
            <person name="Yamashiro T."/>
            <person name="Shiraishi A."/>
            <person name="Satake H."/>
            <person name="Nakayama K."/>
        </authorList>
    </citation>
    <scope>NUCLEOTIDE SEQUENCE</scope>
</reference>
<dbReference type="InterPro" id="IPR001878">
    <property type="entry name" value="Znf_CCHC"/>
</dbReference>
<keyword evidence="1" id="KW-0862">Zinc</keyword>
<dbReference type="GO" id="GO:0003676">
    <property type="term" value="F:nucleic acid binding"/>
    <property type="evidence" value="ECO:0007669"/>
    <property type="project" value="InterPro"/>
</dbReference>
<feature type="domain" description="CCHC-type" evidence="3">
    <location>
        <begin position="161"/>
        <end position="176"/>
    </location>
</feature>